<dbReference type="GO" id="GO:0006508">
    <property type="term" value="P:proteolysis"/>
    <property type="evidence" value="ECO:0007669"/>
    <property type="project" value="TreeGrafter"/>
</dbReference>
<dbReference type="InterPro" id="IPR000884">
    <property type="entry name" value="TSP1_rpt"/>
</dbReference>
<dbReference type="GO" id="GO:0030198">
    <property type="term" value="P:extracellular matrix organization"/>
    <property type="evidence" value="ECO:0007669"/>
    <property type="project" value="TreeGrafter"/>
</dbReference>
<reference evidence="6" key="1">
    <citation type="submission" date="2022-01" db="EMBL/GenBank/DDBJ databases">
        <authorList>
            <person name="Braso-Vives M."/>
        </authorList>
    </citation>
    <scope>NUCLEOTIDE SEQUENCE</scope>
</reference>
<dbReference type="SMART" id="SM00209">
    <property type="entry name" value="TSP1"/>
    <property type="match status" value="3"/>
</dbReference>
<evidence type="ECO:0000256" key="2">
    <source>
        <dbReference type="ARBA" id="ARBA00022525"/>
    </source>
</evidence>
<organism evidence="6 7">
    <name type="scientific">Branchiostoma lanceolatum</name>
    <name type="common">Common lancelet</name>
    <name type="synonym">Amphioxus lanceolatum</name>
    <dbReference type="NCBI Taxonomy" id="7740"/>
    <lineage>
        <taxon>Eukaryota</taxon>
        <taxon>Metazoa</taxon>
        <taxon>Chordata</taxon>
        <taxon>Cephalochordata</taxon>
        <taxon>Leptocardii</taxon>
        <taxon>Amphioxiformes</taxon>
        <taxon>Branchiostomatidae</taxon>
        <taxon>Branchiostoma</taxon>
    </lineage>
</organism>
<keyword evidence="2" id="KW-0964">Secreted</keyword>
<protein>
    <submittedName>
        <fullName evidence="6">ADAMTS7 protein</fullName>
    </submittedName>
</protein>
<dbReference type="InterPro" id="IPR036383">
    <property type="entry name" value="TSP1_rpt_sf"/>
</dbReference>
<dbReference type="OrthoDB" id="412680at2759"/>
<accession>A0A8K0EJX5</accession>
<keyword evidence="7" id="KW-1185">Reference proteome</keyword>
<dbReference type="PANTHER" id="PTHR13723:SF281">
    <property type="entry name" value="PAPILIN"/>
    <property type="match status" value="1"/>
</dbReference>
<keyword evidence="4" id="KW-0677">Repeat</keyword>
<dbReference type="GO" id="GO:0004222">
    <property type="term" value="F:metalloendopeptidase activity"/>
    <property type="evidence" value="ECO:0007669"/>
    <property type="project" value="TreeGrafter"/>
</dbReference>
<proteinExistence type="predicted"/>
<dbReference type="AlphaFoldDB" id="A0A8K0EJX5"/>
<name>A0A8K0EJX5_BRALA</name>
<evidence type="ECO:0000256" key="1">
    <source>
        <dbReference type="ARBA" id="ARBA00004613"/>
    </source>
</evidence>
<dbReference type="FunFam" id="2.20.100.10:FF:000005">
    <property type="entry name" value="ADAM metallopeptidase with thrombospondin type 1 motif 9"/>
    <property type="match status" value="1"/>
</dbReference>
<dbReference type="GO" id="GO:0031012">
    <property type="term" value="C:extracellular matrix"/>
    <property type="evidence" value="ECO:0007669"/>
    <property type="project" value="TreeGrafter"/>
</dbReference>
<dbReference type="Proteomes" id="UP000838412">
    <property type="component" value="Chromosome 2"/>
</dbReference>
<evidence type="ECO:0000313" key="7">
    <source>
        <dbReference type="Proteomes" id="UP000838412"/>
    </source>
</evidence>
<dbReference type="InterPro" id="IPR050439">
    <property type="entry name" value="ADAMTS_ADAMTS-like"/>
</dbReference>
<dbReference type="Gene3D" id="2.20.100.10">
    <property type="entry name" value="Thrombospondin type-1 (TSP1) repeat"/>
    <property type="match status" value="2"/>
</dbReference>
<comment type="subcellular location">
    <subcellularLocation>
        <location evidence="1">Secreted</location>
    </subcellularLocation>
</comment>
<keyword evidence="3" id="KW-0732">Signal</keyword>
<feature type="compositionally biased region" description="Basic and acidic residues" evidence="5">
    <location>
        <begin position="78"/>
        <end position="91"/>
    </location>
</feature>
<evidence type="ECO:0000313" key="6">
    <source>
        <dbReference type="EMBL" id="CAH1254136.1"/>
    </source>
</evidence>
<dbReference type="EMBL" id="OV696687">
    <property type="protein sequence ID" value="CAH1254136.1"/>
    <property type="molecule type" value="Genomic_DNA"/>
</dbReference>
<dbReference type="PANTHER" id="PTHR13723">
    <property type="entry name" value="ADAMTS A DISINTEGRIN AND METALLOPROTEASE WITH THROMBOSPONDIN MOTIFS PROTEASE"/>
    <property type="match status" value="1"/>
</dbReference>
<feature type="region of interest" description="Disordered" evidence="5">
    <location>
        <begin position="62"/>
        <end position="91"/>
    </location>
</feature>
<sequence length="410" mass="45458">MCSKSCGGGIKTQSLTCQGNTTCDPDVRPKTVLCNIHVCPPDPTTESTTTDVHITTDVITNTPLGGSTVLHSTRKVGKPKEDNSLQERENKRDYGEENIITRFRAFMMGDDAHVEDKPFLRRLSPAKSEGSSAAHTERIRAHAETTTPISTATLTLGTLSGEKQVITSWSSLRLMSSTPVVDDRTNDPSKVAMVRTSLRLKTETPTTSPTTVSTERISTLPQTAAHFTAATLSVTVSKDTVRHRHELHGWVTGNWSECSQTCGHGMQERDVTCSVRHQCEHSKKPLQQRPCFVRPCALWVTGGWSECSASCGGGLQRRQVQCQDMATRRRSQGCDERRTPANVQQCNLEDCPSENSAQSRCAGDLNRPHLCNIVVRFRRCHMPQFRAKCCKSCGDPVVNRRTHQQKRTRQ</sequence>
<dbReference type="Pfam" id="PF19030">
    <property type="entry name" value="TSP1_ADAMTS"/>
    <property type="match status" value="2"/>
</dbReference>
<gene>
    <name evidence="6" type="primary">ADAMTS7</name>
    <name evidence="6" type="ORF">BLAG_LOCUS13664</name>
</gene>
<evidence type="ECO:0000256" key="3">
    <source>
        <dbReference type="ARBA" id="ARBA00022729"/>
    </source>
</evidence>
<dbReference type="SUPFAM" id="SSF82895">
    <property type="entry name" value="TSP-1 type 1 repeat"/>
    <property type="match status" value="2"/>
</dbReference>
<dbReference type="GO" id="GO:0005576">
    <property type="term" value="C:extracellular region"/>
    <property type="evidence" value="ECO:0007669"/>
    <property type="project" value="UniProtKB-SubCell"/>
</dbReference>
<evidence type="ECO:0000256" key="5">
    <source>
        <dbReference type="SAM" id="MobiDB-lite"/>
    </source>
</evidence>
<evidence type="ECO:0000256" key="4">
    <source>
        <dbReference type="ARBA" id="ARBA00022737"/>
    </source>
</evidence>